<gene>
    <name evidence="2" type="ORF">UJA718_LOCUS44003</name>
</gene>
<evidence type="ECO:0000313" key="3">
    <source>
        <dbReference type="Proteomes" id="UP000663873"/>
    </source>
</evidence>
<name>A0A821SYJ4_9BILA</name>
<protein>
    <submittedName>
        <fullName evidence="2">Uncharacterized protein</fullName>
    </submittedName>
</protein>
<comment type="caution">
    <text evidence="2">The sequence shown here is derived from an EMBL/GenBank/DDBJ whole genome shotgun (WGS) entry which is preliminary data.</text>
</comment>
<organism evidence="2 3">
    <name type="scientific">Rotaria socialis</name>
    <dbReference type="NCBI Taxonomy" id="392032"/>
    <lineage>
        <taxon>Eukaryota</taxon>
        <taxon>Metazoa</taxon>
        <taxon>Spiralia</taxon>
        <taxon>Gnathifera</taxon>
        <taxon>Rotifera</taxon>
        <taxon>Eurotatoria</taxon>
        <taxon>Bdelloidea</taxon>
        <taxon>Philodinida</taxon>
        <taxon>Philodinidae</taxon>
        <taxon>Rotaria</taxon>
    </lineage>
</organism>
<sequence length="56" mass="6251">MFKLESSNTELAPAPNGFDYPQEKKLNLDAEPIRKLLDPSNNVSLQPIMSNSLGNY</sequence>
<reference evidence="2" key="1">
    <citation type="submission" date="2021-02" db="EMBL/GenBank/DDBJ databases">
        <authorList>
            <person name="Nowell W R."/>
        </authorList>
    </citation>
    <scope>NUCLEOTIDE SEQUENCE</scope>
</reference>
<accession>A0A821SYJ4</accession>
<dbReference type="EMBL" id="CAJOBP010065111">
    <property type="protein sequence ID" value="CAF4864099.1"/>
    <property type="molecule type" value="Genomic_DNA"/>
</dbReference>
<dbReference type="AlphaFoldDB" id="A0A821SYJ4"/>
<evidence type="ECO:0000256" key="1">
    <source>
        <dbReference type="SAM" id="MobiDB-lite"/>
    </source>
</evidence>
<dbReference type="Proteomes" id="UP000663873">
    <property type="component" value="Unassembled WGS sequence"/>
</dbReference>
<feature type="non-terminal residue" evidence="2">
    <location>
        <position position="1"/>
    </location>
</feature>
<evidence type="ECO:0000313" key="2">
    <source>
        <dbReference type="EMBL" id="CAF4864099.1"/>
    </source>
</evidence>
<feature type="compositionally biased region" description="Polar residues" evidence="1">
    <location>
        <begin position="1"/>
        <end position="10"/>
    </location>
</feature>
<proteinExistence type="predicted"/>
<keyword evidence="3" id="KW-1185">Reference proteome</keyword>
<feature type="region of interest" description="Disordered" evidence="1">
    <location>
        <begin position="1"/>
        <end position="23"/>
    </location>
</feature>